<dbReference type="InterPro" id="IPR000792">
    <property type="entry name" value="Tscrpt_reg_LuxR_C"/>
</dbReference>
<dbReference type="AlphaFoldDB" id="A0A117MLN0"/>
<evidence type="ECO:0000259" key="4">
    <source>
        <dbReference type="PROSITE" id="PS50043"/>
    </source>
</evidence>
<dbReference type="GO" id="GO:0003677">
    <property type="term" value="F:DNA binding"/>
    <property type="evidence" value="ECO:0007669"/>
    <property type="project" value="UniProtKB-KW"/>
</dbReference>
<dbReference type="Gene3D" id="3.40.50.2300">
    <property type="match status" value="1"/>
</dbReference>
<sequence length="188" mass="20072">MSQRIESLLGASRSLVVRHRTTRPPDAGIPQPAPVVVVTDSVTAAQGFASRAVLVAEGAMTNAELGELGHADVGGIVLRHALAWELVTAIVTVGVGDRWVSPAVGARLLRRLRPSARGLPPSLTARERQVLEHIASGLSNMEIAEELTISVRTVKHHVTNVLMKPGARDRAHAVSMAQRAGVWQPVYD</sequence>
<dbReference type="CDD" id="cd06170">
    <property type="entry name" value="LuxR_C_like"/>
    <property type="match status" value="1"/>
</dbReference>
<feature type="domain" description="HTH luxR-type" evidence="4">
    <location>
        <begin position="116"/>
        <end position="181"/>
    </location>
</feature>
<dbReference type="PRINTS" id="PR00038">
    <property type="entry name" value="HTHLUXR"/>
</dbReference>
<organism evidence="5 6">
    <name type="scientific">Streptomyces regalis</name>
    <dbReference type="NCBI Taxonomy" id="68262"/>
    <lineage>
        <taxon>Bacteria</taxon>
        <taxon>Bacillati</taxon>
        <taxon>Actinomycetota</taxon>
        <taxon>Actinomycetes</taxon>
        <taxon>Kitasatosporales</taxon>
        <taxon>Streptomycetaceae</taxon>
        <taxon>Streptomyces</taxon>
    </lineage>
</organism>
<name>A0A117MLN0_9ACTN</name>
<dbReference type="GO" id="GO:0006355">
    <property type="term" value="P:regulation of DNA-templated transcription"/>
    <property type="evidence" value="ECO:0007669"/>
    <property type="project" value="InterPro"/>
</dbReference>
<dbReference type="Pfam" id="PF00196">
    <property type="entry name" value="GerE"/>
    <property type="match status" value="1"/>
</dbReference>
<accession>A0A117MLN0</accession>
<keyword evidence="2" id="KW-0238">DNA-binding</keyword>
<evidence type="ECO:0000256" key="3">
    <source>
        <dbReference type="ARBA" id="ARBA00023163"/>
    </source>
</evidence>
<comment type="caution">
    <text evidence="5">The sequence shown here is derived from an EMBL/GenBank/DDBJ whole genome shotgun (WGS) entry which is preliminary data.</text>
</comment>
<evidence type="ECO:0000313" key="5">
    <source>
        <dbReference type="EMBL" id="KUL24217.1"/>
    </source>
</evidence>
<dbReference type="PROSITE" id="PS50043">
    <property type="entry name" value="HTH_LUXR_2"/>
    <property type="match status" value="1"/>
</dbReference>
<keyword evidence="1" id="KW-0805">Transcription regulation</keyword>
<gene>
    <name evidence="5" type="ORF">ADL12_37835</name>
</gene>
<dbReference type="Proteomes" id="UP000053923">
    <property type="component" value="Unassembled WGS sequence"/>
</dbReference>
<dbReference type="RefSeq" id="WP_062711403.1">
    <property type="nucleotide sequence ID" value="NZ_LLZG01000378.1"/>
</dbReference>
<keyword evidence="6" id="KW-1185">Reference proteome</keyword>
<dbReference type="EMBL" id="LLZG01000378">
    <property type="protein sequence ID" value="KUL24217.1"/>
    <property type="molecule type" value="Genomic_DNA"/>
</dbReference>
<evidence type="ECO:0000313" key="6">
    <source>
        <dbReference type="Proteomes" id="UP000053923"/>
    </source>
</evidence>
<dbReference type="PANTHER" id="PTHR44688">
    <property type="entry name" value="DNA-BINDING TRANSCRIPTIONAL ACTIVATOR DEVR_DOSR"/>
    <property type="match status" value="1"/>
</dbReference>
<protein>
    <recommendedName>
        <fullName evidence="4">HTH luxR-type domain-containing protein</fullName>
    </recommendedName>
</protein>
<reference evidence="6" key="1">
    <citation type="submission" date="2015-10" db="EMBL/GenBank/DDBJ databases">
        <authorList>
            <person name="Ju K.-S."/>
            <person name="Doroghazi J.R."/>
            <person name="Metcalf W.W."/>
        </authorList>
    </citation>
    <scope>NUCLEOTIDE SEQUENCE [LARGE SCALE GENOMIC DNA]</scope>
    <source>
        <strain evidence="6">NRRL 3151</strain>
    </source>
</reference>
<dbReference type="SUPFAM" id="SSF46894">
    <property type="entry name" value="C-terminal effector domain of the bipartite response regulators"/>
    <property type="match status" value="1"/>
</dbReference>
<evidence type="ECO:0000256" key="1">
    <source>
        <dbReference type="ARBA" id="ARBA00023015"/>
    </source>
</evidence>
<proteinExistence type="predicted"/>
<dbReference type="SMART" id="SM00421">
    <property type="entry name" value="HTH_LUXR"/>
    <property type="match status" value="1"/>
</dbReference>
<dbReference type="PROSITE" id="PS00622">
    <property type="entry name" value="HTH_LUXR_1"/>
    <property type="match status" value="1"/>
</dbReference>
<evidence type="ECO:0000256" key="2">
    <source>
        <dbReference type="ARBA" id="ARBA00023125"/>
    </source>
</evidence>
<dbReference type="InterPro" id="IPR016032">
    <property type="entry name" value="Sig_transdc_resp-reg_C-effctor"/>
</dbReference>
<dbReference type="PANTHER" id="PTHR44688:SF16">
    <property type="entry name" value="DNA-BINDING TRANSCRIPTIONAL ACTIVATOR DEVR_DOSR"/>
    <property type="match status" value="1"/>
</dbReference>
<keyword evidence="3" id="KW-0804">Transcription</keyword>
<dbReference type="OrthoDB" id="9808843at2"/>